<evidence type="ECO:0000313" key="2">
    <source>
        <dbReference type="Proteomes" id="UP000255177"/>
    </source>
</evidence>
<dbReference type="AlphaFoldDB" id="A0A380SYF2"/>
<protein>
    <recommendedName>
        <fullName evidence="3">TetR family transcriptional regulator</fullName>
    </recommendedName>
</protein>
<dbReference type="EMBL" id="UIDD01000007">
    <property type="protein sequence ID" value="SUQ63007.1"/>
    <property type="molecule type" value="Genomic_DNA"/>
</dbReference>
<accession>A0A380SYF2</accession>
<dbReference type="Proteomes" id="UP000255177">
    <property type="component" value="Unassembled WGS sequence"/>
</dbReference>
<reference evidence="2" key="1">
    <citation type="submission" date="2018-07" db="EMBL/GenBank/DDBJ databases">
        <authorList>
            <person name="Blom J."/>
        </authorList>
    </citation>
    <scope>NUCLEOTIDE SEQUENCE [LARGE SCALE GENOMIC DNA]</scope>
    <source>
        <strain evidence="2">CCOS 864</strain>
    </source>
</reference>
<gene>
    <name evidence="1" type="ORF">CCOS864_02457</name>
</gene>
<keyword evidence="2" id="KW-1185">Reference proteome</keyword>
<evidence type="ECO:0000313" key="1">
    <source>
        <dbReference type="EMBL" id="SUQ63007.1"/>
    </source>
</evidence>
<dbReference type="RefSeq" id="WP_115086593.1">
    <property type="nucleotide sequence ID" value="NZ_CBCSFG010000049.1"/>
</dbReference>
<organism evidence="1 2">
    <name type="scientific">Pseudomonas wadenswilerensis</name>
    <dbReference type="NCBI Taxonomy" id="1785161"/>
    <lineage>
        <taxon>Bacteria</taxon>
        <taxon>Pseudomonadati</taxon>
        <taxon>Pseudomonadota</taxon>
        <taxon>Gammaproteobacteria</taxon>
        <taxon>Pseudomonadales</taxon>
        <taxon>Pseudomonadaceae</taxon>
        <taxon>Pseudomonas</taxon>
    </lineage>
</organism>
<evidence type="ECO:0008006" key="3">
    <source>
        <dbReference type="Google" id="ProtNLM"/>
    </source>
</evidence>
<name>A0A380SYF2_9PSED</name>
<proteinExistence type="predicted"/>
<sequence length="74" mass="8075">MTTDREIALEQALVAVIGAAKFDGLDERNIVERATALLLGNNSLRYVEHPHVGNAIREISNAHAEALTRLPTRA</sequence>